<dbReference type="PROSITE" id="PS00101">
    <property type="entry name" value="HEXAPEP_TRANSFERASES"/>
    <property type="match status" value="1"/>
</dbReference>
<dbReference type="Gene3D" id="2.160.10.10">
    <property type="entry name" value="Hexapeptide repeat proteins"/>
    <property type="match status" value="1"/>
</dbReference>
<evidence type="ECO:0000256" key="3">
    <source>
        <dbReference type="ARBA" id="ARBA00023315"/>
    </source>
</evidence>
<keyword evidence="2" id="KW-0677">Repeat</keyword>
<evidence type="ECO:0000313" key="4">
    <source>
        <dbReference type="EMBL" id="MFC7090472.1"/>
    </source>
</evidence>
<dbReference type="InterPro" id="IPR001451">
    <property type="entry name" value="Hexapep"/>
</dbReference>
<reference evidence="5" key="1">
    <citation type="journal article" date="2019" name="Int. J. Syst. Evol. Microbiol.">
        <title>The Global Catalogue of Microorganisms (GCM) 10K type strain sequencing project: providing services to taxonomists for standard genome sequencing and annotation.</title>
        <authorList>
            <consortium name="The Broad Institute Genomics Platform"/>
            <consortium name="The Broad Institute Genome Sequencing Center for Infectious Disease"/>
            <person name="Wu L."/>
            <person name="Ma J."/>
        </authorList>
    </citation>
    <scope>NUCLEOTIDE SEQUENCE [LARGE SCALE GENOMIC DNA]</scope>
    <source>
        <strain evidence="5">CGMCC 1.13666</strain>
    </source>
</reference>
<keyword evidence="3 4" id="KW-0012">Acyltransferase</keyword>
<dbReference type="InterPro" id="IPR051159">
    <property type="entry name" value="Hexapeptide_acetyltransf"/>
</dbReference>
<proteinExistence type="predicted"/>
<keyword evidence="1 4" id="KW-0808">Transferase</keyword>
<dbReference type="PANTHER" id="PTHR23416">
    <property type="entry name" value="SIALIC ACID SYNTHASE-RELATED"/>
    <property type="match status" value="1"/>
</dbReference>
<comment type="caution">
    <text evidence="4">The sequence shown here is derived from an EMBL/GenBank/DDBJ whole genome shotgun (WGS) entry which is preliminary data.</text>
</comment>
<dbReference type="InterPro" id="IPR018357">
    <property type="entry name" value="Hexapep_transf_CS"/>
</dbReference>
<evidence type="ECO:0000256" key="1">
    <source>
        <dbReference type="ARBA" id="ARBA00022679"/>
    </source>
</evidence>
<dbReference type="CDD" id="cd04647">
    <property type="entry name" value="LbH_MAT_like"/>
    <property type="match status" value="1"/>
</dbReference>
<protein>
    <submittedName>
        <fullName evidence="4">Acyltransferase</fullName>
        <ecNumber evidence="4">2.3.1.-</ecNumber>
    </submittedName>
</protein>
<evidence type="ECO:0000313" key="5">
    <source>
        <dbReference type="Proteomes" id="UP001596411"/>
    </source>
</evidence>
<evidence type="ECO:0000256" key="2">
    <source>
        <dbReference type="ARBA" id="ARBA00022737"/>
    </source>
</evidence>
<dbReference type="GO" id="GO:0016746">
    <property type="term" value="F:acyltransferase activity"/>
    <property type="evidence" value="ECO:0007669"/>
    <property type="project" value="UniProtKB-KW"/>
</dbReference>
<dbReference type="Proteomes" id="UP001596411">
    <property type="component" value="Unassembled WGS sequence"/>
</dbReference>
<dbReference type="EMBL" id="JBHSZP010000026">
    <property type="protein sequence ID" value="MFC7090472.1"/>
    <property type="molecule type" value="Genomic_DNA"/>
</dbReference>
<organism evidence="4 5">
    <name type="scientific">Halomonas salifodinae</name>
    <dbReference type="NCBI Taxonomy" id="438745"/>
    <lineage>
        <taxon>Bacteria</taxon>
        <taxon>Pseudomonadati</taxon>
        <taxon>Pseudomonadota</taxon>
        <taxon>Gammaproteobacteria</taxon>
        <taxon>Oceanospirillales</taxon>
        <taxon>Halomonadaceae</taxon>
        <taxon>Halomonas</taxon>
    </lineage>
</organism>
<sequence length="152" mass="16291">MRAISSGEVYLSNSVWLASDVEMETFSRINIGEGTTIQRRSTINGTVEIGRSCIIAPNVFISSGTHPFRVYPEKTIREQERIIIEKEGDLSSLDRPVVIGDDCWLGVNVVICPGVSIGKGVVVGANSVVVNDIPDNTVVAGVPAKSVGSRFT</sequence>
<dbReference type="SUPFAM" id="SSF51161">
    <property type="entry name" value="Trimeric LpxA-like enzymes"/>
    <property type="match status" value="1"/>
</dbReference>
<name>A0ABW2EXL6_9GAMM</name>
<accession>A0ABW2EXL6</accession>
<gene>
    <name evidence="4" type="ORF">ACFQH5_13020</name>
</gene>
<dbReference type="InterPro" id="IPR011004">
    <property type="entry name" value="Trimer_LpxA-like_sf"/>
</dbReference>
<dbReference type="Pfam" id="PF00132">
    <property type="entry name" value="Hexapep"/>
    <property type="match status" value="2"/>
</dbReference>
<dbReference type="EC" id="2.3.1.-" evidence="4"/>
<keyword evidence="5" id="KW-1185">Reference proteome</keyword>